<dbReference type="GO" id="GO:0004523">
    <property type="term" value="F:RNA-DNA hybrid ribonuclease activity"/>
    <property type="evidence" value="ECO:0007669"/>
    <property type="project" value="InterPro"/>
</dbReference>
<dbReference type="InterPro" id="IPR052929">
    <property type="entry name" value="RNase_H-like_EbsB-rel"/>
</dbReference>
<dbReference type="InterPro" id="IPR044730">
    <property type="entry name" value="RNase_H-like_dom_plant"/>
</dbReference>
<dbReference type="PANTHER" id="PTHR47074">
    <property type="entry name" value="BNAC02G40300D PROTEIN"/>
    <property type="match status" value="1"/>
</dbReference>
<dbReference type="SUPFAM" id="SSF53098">
    <property type="entry name" value="Ribonuclease H-like"/>
    <property type="match status" value="1"/>
</dbReference>
<gene>
    <name evidence="2" type="ORF">CISIN_1g044837mg</name>
</gene>
<dbReference type="InterPro" id="IPR012337">
    <property type="entry name" value="RNaseH-like_sf"/>
</dbReference>
<sequence length="125" mass="13402">KAVFAGLGCIIRNCEGAVMVTATSKKPCLGDVEITEVLAILGGLMLAAEVTLSPLVIESDSNSVTKFILKGISCRGELDLIICEIRVLIDQDNQYRVVYTSRSCKLVTHDLAKMALANSESRGVD</sequence>
<dbReference type="Pfam" id="PF13456">
    <property type="entry name" value="RVT_3"/>
    <property type="match status" value="1"/>
</dbReference>
<dbReference type="Proteomes" id="UP000027120">
    <property type="component" value="Unassembled WGS sequence"/>
</dbReference>
<proteinExistence type="predicted"/>
<evidence type="ECO:0000313" key="3">
    <source>
        <dbReference type="Proteomes" id="UP000027120"/>
    </source>
</evidence>
<dbReference type="GO" id="GO:0003676">
    <property type="term" value="F:nucleic acid binding"/>
    <property type="evidence" value="ECO:0007669"/>
    <property type="project" value="InterPro"/>
</dbReference>
<evidence type="ECO:0000259" key="1">
    <source>
        <dbReference type="Pfam" id="PF13456"/>
    </source>
</evidence>
<keyword evidence="3" id="KW-1185">Reference proteome</keyword>
<dbReference type="AlphaFoldDB" id="A0A067FK69"/>
<dbReference type="PANTHER" id="PTHR47074:SF11">
    <property type="entry name" value="REVERSE TRANSCRIPTASE-LIKE PROTEIN"/>
    <property type="match status" value="1"/>
</dbReference>
<dbReference type="SMR" id="A0A067FK69"/>
<organism evidence="2 3">
    <name type="scientific">Citrus sinensis</name>
    <name type="common">Sweet orange</name>
    <name type="synonym">Citrus aurantium var. sinensis</name>
    <dbReference type="NCBI Taxonomy" id="2711"/>
    <lineage>
        <taxon>Eukaryota</taxon>
        <taxon>Viridiplantae</taxon>
        <taxon>Streptophyta</taxon>
        <taxon>Embryophyta</taxon>
        <taxon>Tracheophyta</taxon>
        <taxon>Spermatophyta</taxon>
        <taxon>Magnoliopsida</taxon>
        <taxon>eudicotyledons</taxon>
        <taxon>Gunneridae</taxon>
        <taxon>Pentapetalae</taxon>
        <taxon>rosids</taxon>
        <taxon>malvids</taxon>
        <taxon>Sapindales</taxon>
        <taxon>Rutaceae</taxon>
        <taxon>Aurantioideae</taxon>
        <taxon>Citrus</taxon>
    </lineage>
</organism>
<feature type="domain" description="RNase H type-1" evidence="1">
    <location>
        <begin position="5"/>
        <end position="115"/>
    </location>
</feature>
<dbReference type="EMBL" id="KK784896">
    <property type="protein sequence ID" value="KDO67789.1"/>
    <property type="molecule type" value="Genomic_DNA"/>
</dbReference>
<reference evidence="2 3" key="1">
    <citation type="submission" date="2014-04" db="EMBL/GenBank/DDBJ databases">
        <authorList>
            <consortium name="International Citrus Genome Consortium"/>
            <person name="Gmitter F."/>
            <person name="Chen C."/>
            <person name="Farmerie W."/>
            <person name="Harkins T."/>
            <person name="Desany B."/>
            <person name="Mohiuddin M."/>
            <person name="Kodira C."/>
            <person name="Borodovsky M."/>
            <person name="Lomsadze A."/>
            <person name="Burns P."/>
            <person name="Jenkins J."/>
            <person name="Prochnik S."/>
            <person name="Shu S."/>
            <person name="Chapman J."/>
            <person name="Pitluck S."/>
            <person name="Schmutz J."/>
            <person name="Rokhsar D."/>
        </authorList>
    </citation>
    <scope>NUCLEOTIDE SEQUENCE</scope>
</reference>
<dbReference type="Gene3D" id="3.30.420.10">
    <property type="entry name" value="Ribonuclease H-like superfamily/Ribonuclease H"/>
    <property type="match status" value="1"/>
</dbReference>
<feature type="non-terminal residue" evidence="2">
    <location>
        <position position="1"/>
    </location>
</feature>
<accession>A0A067FK69</accession>
<name>A0A067FK69_CITSI</name>
<dbReference type="CDD" id="cd06222">
    <property type="entry name" value="RNase_H_like"/>
    <property type="match status" value="1"/>
</dbReference>
<protein>
    <recommendedName>
        <fullName evidence="1">RNase H type-1 domain-containing protein</fullName>
    </recommendedName>
</protein>
<evidence type="ECO:0000313" key="2">
    <source>
        <dbReference type="EMBL" id="KDO67789.1"/>
    </source>
</evidence>
<dbReference type="InterPro" id="IPR002156">
    <property type="entry name" value="RNaseH_domain"/>
</dbReference>
<dbReference type="InterPro" id="IPR036397">
    <property type="entry name" value="RNaseH_sf"/>
</dbReference>